<dbReference type="PANTHER" id="PTHR12773:SF0">
    <property type="entry name" value="MULTIFUNCTIONAL METHYLTRANSFERASE SUBUNIT TRM112-LIKE PROTEIN"/>
    <property type="match status" value="1"/>
</dbReference>
<comment type="similarity">
    <text evidence="1">Belongs to the TRM112 family.</text>
</comment>
<reference evidence="4" key="1">
    <citation type="submission" date="2021-02" db="EMBL/GenBank/DDBJ databases">
        <authorList>
            <person name="Nowell W R."/>
        </authorList>
    </citation>
    <scope>NUCLEOTIDE SEQUENCE</scope>
    <source>
        <strain evidence="4">Ploen Becks lab</strain>
    </source>
</reference>
<sequence>MKLITHNMLTSKILKNVVTGYPLKIHAVKAELKKADFQPDFIARMIKKIDYKTLYQAAETLGYAEGMPKTEILNEEDMNNEETLKKLHEVLLEIEVIEGDLECPETGRKFPINNGIPNMLVNEEEL</sequence>
<dbReference type="EMBL" id="CAJNOC010001469">
    <property type="protein sequence ID" value="CAF0867576.1"/>
    <property type="molecule type" value="Genomic_DNA"/>
</dbReference>
<dbReference type="CDD" id="cd21089">
    <property type="entry name" value="Trm112-like"/>
    <property type="match status" value="1"/>
</dbReference>
<dbReference type="AlphaFoldDB" id="A0A813X7K2"/>
<dbReference type="GO" id="GO:0046982">
    <property type="term" value="F:protein heterodimerization activity"/>
    <property type="evidence" value="ECO:0007669"/>
    <property type="project" value="InterPro"/>
</dbReference>
<comment type="caution">
    <text evidence="4">The sequence shown here is derived from an EMBL/GenBank/DDBJ whole genome shotgun (WGS) entry which is preliminary data.</text>
</comment>
<evidence type="ECO:0000313" key="4">
    <source>
        <dbReference type="EMBL" id="CAF0867576.1"/>
    </source>
</evidence>
<gene>
    <name evidence="4" type="ORF">OXX778_LOCUS9762</name>
</gene>
<evidence type="ECO:0000256" key="2">
    <source>
        <dbReference type="ARBA" id="ARBA00019989"/>
    </source>
</evidence>
<dbReference type="SUPFAM" id="SSF158997">
    <property type="entry name" value="Trm112p-like"/>
    <property type="match status" value="1"/>
</dbReference>
<accession>A0A813X7K2</accession>
<dbReference type="OrthoDB" id="2187549at2759"/>
<dbReference type="Pfam" id="PF03966">
    <property type="entry name" value="Trm112p"/>
    <property type="match status" value="1"/>
</dbReference>
<name>A0A813X7K2_9BILA</name>
<dbReference type="Gene3D" id="2.20.25.10">
    <property type="match status" value="1"/>
</dbReference>
<dbReference type="GO" id="GO:0030488">
    <property type="term" value="P:tRNA methylation"/>
    <property type="evidence" value="ECO:0007669"/>
    <property type="project" value="TreeGrafter"/>
</dbReference>
<dbReference type="InterPro" id="IPR005651">
    <property type="entry name" value="Trm112-like"/>
</dbReference>
<dbReference type="GO" id="GO:0070476">
    <property type="term" value="P:rRNA (guanine-N7)-methylation"/>
    <property type="evidence" value="ECO:0007669"/>
    <property type="project" value="TreeGrafter"/>
</dbReference>
<protein>
    <recommendedName>
        <fullName evidence="2">Multifunctional methyltransferase subunit TRM112-like protein</fullName>
    </recommendedName>
    <alternativeName>
        <fullName evidence="3">tRNA methyltransferase 112 homolog</fullName>
    </alternativeName>
</protein>
<dbReference type="InterPro" id="IPR039127">
    <property type="entry name" value="Trm112"/>
</dbReference>
<evidence type="ECO:0000256" key="1">
    <source>
        <dbReference type="ARBA" id="ARBA00007980"/>
    </source>
</evidence>
<proteinExistence type="inferred from homology"/>
<evidence type="ECO:0000313" key="5">
    <source>
        <dbReference type="Proteomes" id="UP000663879"/>
    </source>
</evidence>
<dbReference type="PANTHER" id="PTHR12773">
    <property type="entry name" value="UPF0315 PROTEIN-RELATED"/>
    <property type="match status" value="1"/>
</dbReference>
<organism evidence="4 5">
    <name type="scientific">Brachionus calyciflorus</name>
    <dbReference type="NCBI Taxonomy" id="104777"/>
    <lineage>
        <taxon>Eukaryota</taxon>
        <taxon>Metazoa</taxon>
        <taxon>Spiralia</taxon>
        <taxon>Gnathifera</taxon>
        <taxon>Rotifera</taxon>
        <taxon>Eurotatoria</taxon>
        <taxon>Monogononta</taxon>
        <taxon>Pseudotrocha</taxon>
        <taxon>Ploima</taxon>
        <taxon>Brachionidae</taxon>
        <taxon>Brachionus</taxon>
    </lineage>
</organism>
<keyword evidence="5" id="KW-1185">Reference proteome</keyword>
<evidence type="ECO:0000256" key="3">
    <source>
        <dbReference type="ARBA" id="ARBA00030516"/>
    </source>
</evidence>
<dbReference type="Proteomes" id="UP000663879">
    <property type="component" value="Unassembled WGS sequence"/>
</dbReference>